<proteinExistence type="predicted"/>
<accession>A0A6G1FQL0</accession>
<dbReference type="GeneID" id="54415339"/>
<reference evidence="5" key="3">
    <citation type="submission" date="2025-04" db="UniProtKB">
        <authorList>
            <consortium name="RefSeq"/>
        </authorList>
    </citation>
    <scope>IDENTIFICATION</scope>
    <source>
        <strain evidence="5">CBS 781.70</strain>
    </source>
</reference>
<dbReference type="EMBL" id="ML975193">
    <property type="protein sequence ID" value="KAF1808018.1"/>
    <property type="molecule type" value="Genomic_DNA"/>
</dbReference>
<feature type="compositionally biased region" description="Low complexity" evidence="1">
    <location>
        <begin position="129"/>
        <end position="144"/>
    </location>
</feature>
<evidence type="ECO:0000313" key="4">
    <source>
        <dbReference type="Proteomes" id="UP000504638"/>
    </source>
</evidence>
<keyword evidence="2" id="KW-1133">Transmembrane helix</keyword>
<feature type="region of interest" description="Disordered" evidence="1">
    <location>
        <begin position="123"/>
        <end position="159"/>
    </location>
</feature>
<reference evidence="5" key="2">
    <citation type="submission" date="2020-04" db="EMBL/GenBank/DDBJ databases">
        <authorList>
            <consortium name="NCBI Genome Project"/>
        </authorList>
    </citation>
    <scope>NUCLEOTIDE SEQUENCE</scope>
    <source>
        <strain evidence="5">CBS 781.70</strain>
    </source>
</reference>
<dbReference type="Proteomes" id="UP000504638">
    <property type="component" value="Unplaced"/>
</dbReference>
<name>A0A6G1FQL0_9PEZI</name>
<sequence length="159" mass="17120">MPHRVAAAALDVCGRAFFGAVGGTVTFLIAIAADVWVDARLLAVWSRLVRVCFRMVEAGTNLVHGDPPPRRYSKIPWPAGVRAPPAPSCSTSPGGRVLLRVSRWLLGERAMPYLRNCGTWSRRDRPQIRSSGAARGSPRGSLARPSSTSVGRSRRCAGT</sequence>
<feature type="transmembrane region" description="Helical" evidence="2">
    <location>
        <begin position="16"/>
        <end position="37"/>
    </location>
</feature>
<evidence type="ECO:0000313" key="5">
    <source>
        <dbReference type="RefSeq" id="XP_033529649.1"/>
    </source>
</evidence>
<keyword evidence="2" id="KW-0812">Transmembrane</keyword>
<protein>
    <submittedName>
        <fullName evidence="3 5">Uncharacterized protein</fullName>
    </submittedName>
</protein>
<evidence type="ECO:0000256" key="2">
    <source>
        <dbReference type="SAM" id="Phobius"/>
    </source>
</evidence>
<organism evidence="3">
    <name type="scientific">Eremomyces bilateralis CBS 781.70</name>
    <dbReference type="NCBI Taxonomy" id="1392243"/>
    <lineage>
        <taxon>Eukaryota</taxon>
        <taxon>Fungi</taxon>
        <taxon>Dikarya</taxon>
        <taxon>Ascomycota</taxon>
        <taxon>Pezizomycotina</taxon>
        <taxon>Dothideomycetes</taxon>
        <taxon>Dothideomycetes incertae sedis</taxon>
        <taxon>Eremomycetales</taxon>
        <taxon>Eremomycetaceae</taxon>
        <taxon>Eremomyces</taxon>
    </lineage>
</organism>
<keyword evidence="4" id="KW-1185">Reference proteome</keyword>
<gene>
    <name evidence="3 5" type="ORF">P152DRAFT_258594</name>
</gene>
<keyword evidence="2" id="KW-0472">Membrane</keyword>
<evidence type="ECO:0000256" key="1">
    <source>
        <dbReference type="SAM" id="MobiDB-lite"/>
    </source>
</evidence>
<reference evidence="3 5" key="1">
    <citation type="submission" date="2020-01" db="EMBL/GenBank/DDBJ databases">
        <authorList>
            <consortium name="DOE Joint Genome Institute"/>
            <person name="Haridas S."/>
            <person name="Albert R."/>
            <person name="Binder M."/>
            <person name="Bloem J."/>
            <person name="Labutti K."/>
            <person name="Salamov A."/>
            <person name="Andreopoulos B."/>
            <person name="Baker S.E."/>
            <person name="Barry K."/>
            <person name="Bills G."/>
            <person name="Bluhm B.H."/>
            <person name="Cannon C."/>
            <person name="Castanera R."/>
            <person name="Culley D.E."/>
            <person name="Daum C."/>
            <person name="Ezra D."/>
            <person name="Gonzalez J.B."/>
            <person name="Henrissat B."/>
            <person name="Kuo A."/>
            <person name="Liang C."/>
            <person name="Lipzen A."/>
            <person name="Lutzoni F."/>
            <person name="Magnuson J."/>
            <person name="Mondo S."/>
            <person name="Nolan M."/>
            <person name="Ohm R."/>
            <person name="Pangilinan J."/>
            <person name="Park H.-J."/>
            <person name="Ramirez L."/>
            <person name="Alfaro M."/>
            <person name="Sun H."/>
            <person name="Tritt A."/>
            <person name="Yoshinaga Y."/>
            <person name="Zwiers L.-H."/>
            <person name="Turgeon B.G."/>
            <person name="Goodwin S.B."/>
            <person name="Spatafora J.W."/>
            <person name="Crous P.W."/>
            <person name="Grigoriev I.V."/>
        </authorList>
    </citation>
    <scope>NUCLEOTIDE SEQUENCE</scope>
    <source>
        <strain evidence="3 5">CBS 781.70</strain>
    </source>
</reference>
<evidence type="ECO:0000313" key="3">
    <source>
        <dbReference type="EMBL" id="KAF1808018.1"/>
    </source>
</evidence>
<dbReference type="RefSeq" id="XP_033529649.1">
    <property type="nucleotide sequence ID" value="XM_033674769.1"/>
</dbReference>
<dbReference type="AlphaFoldDB" id="A0A6G1FQL0"/>